<dbReference type="KEGG" id="kal:KALB_328"/>
<evidence type="ECO:0000313" key="2">
    <source>
        <dbReference type="EMBL" id="AHH93705.1"/>
    </source>
</evidence>
<name>W5VZ36_9PSEU</name>
<proteinExistence type="predicted"/>
<organism evidence="2 3">
    <name type="scientific">Kutzneria albida DSM 43870</name>
    <dbReference type="NCBI Taxonomy" id="1449976"/>
    <lineage>
        <taxon>Bacteria</taxon>
        <taxon>Bacillati</taxon>
        <taxon>Actinomycetota</taxon>
        <taxon>Actinomycetes</taxon>
        <taxon>Pseudonocardiales</taxon>
        <taxon>Pseudonocardiaceae</taxon>
        <taxon>Kutzneria</taxon>
    </lineage>
</organism>
<dbReference type="EMBL" id="CP007155">
    <property type="protein sequence ID" value="AHH93705.1"/>
    <property type="molecule type" value="Genomic_DNA"/>
</dbReference>
<feature type="transmembrane region" description="Helical" evidence="1">
    <location>
        <begin position="21"/>
        <end position="39"/>
    </location>
</feature>
<keyword evidence="1" id="KW-0812">Transmembrane</keyword>
<dbReference type="RefSeq" id="WP_025353986.1">
    <property type="nucleotide sequence ID" value="NZ_CP007155.1"/>
</dbReference>
<dbReference type="STRING" id="1449976.KALB_328"/>
<keyword evidence="1" id="KW-1133">Transmembrane helix</keyword>
<keyword evidence="1" id="KW-0472">Membrane</keyword>
<dbReference type="InterPro" id="IPR025338">
    <property type="entry name" value="DUF4244"/>
</dbReference>
<evidence type="ECO:0000256" key="1">
    <source>
        <dbReference type="SAM" id="Phobius"/>
    </source>
</evidence>
<reference evidence="2 3" key="1">
    <citation type="journal article" date="2014" name="BMC Genomics">
        <title>Complete genome sequence of producer of the glycopeptide antibiotic Aculeximycin Kutzneria albida DSM 43870T, a representative of minor genus of Pseudonocardiaceae.</title>
        <authorList>
            <person name="Rebets Y."/>
            <person name="Tokovenko B."/>
            <person name="Lushchyk I."/>
            <person name="Ruckert C."/>
            <person name="Zaburannyi N."/>
            <person name="Bechthold A."/>
            <person name="Kalinowski J."/>
            <person name="Luzhetskyy A."/>
        </authorList>
    </citation>
    <scope>NUCLEOTIDE SEQUENCE [LARGE SCALE GENOMIC DNA]</scope>
    <source>
        <strain evidence="2">DSM 43870</strain>
    </source>
</reference>
<dbReference type="Pfam" id="PF14029">
    <property type="entry name" value="DUF4244"/>
    <property type="match status" value="1"/>
</dbReference>
<gene>
    <name evidence="2" type="ORF">KALB_328</name>
</gene>
<dbReference type="HOGENOM" id="CLU_157938_6_0_11"/>
<dbReference type="AlphaFoldDB" id="W5VZ36"/>
<dbReference type="Proteomes" id="UP000019225">
    <property type="component" value="Chromosome"/>
</dbReference>
<evidence type="ECO:0000313" key="3">
    <source>
        <dbReference type="Proteomes" id="UP000019225"/>
    </source>
</evidence>
<protein>
    <submittedName>
        <fullName evidence="2">Putative membrane protein</fullName>
    </submittedName>
</protein>
<sequence length="60" mass="6591">MERIRRRLSLGSEDGMATVEYLVGLLAVVAFAMVLYSVLTGDSVIARVHELVERALSVNI</sequence>
<accession>W5VZ36</accession>
<keyword evidence="3" id="KW-1185">Reference proteome</keyword>